<evidence type="ECO:0000313" key="3">
    <source>
        <dbReference type="EMBL" id="KAK4146042.1"/>
    </source>
</evidence>
<dbReference type="GeneID" id="87816458"/>
<dbReference type="Gene3D" id="3.40.50.300">
    <property type="entry name" value="P-loop containing nucleotide triphosphate hydrolases"/>
    <property type="match status" value="1"/>
</dbReference>
<keyword evidence="1" id="KW-0677">Repeat</keyword>
<comment type="caution">
    <text evidence="3">The sequence shown here is derived from an EMBL/GenBank/DDBJ whole genome shotgun (WGS) entry which is preliminary data.</text>
</comment>
<gene>
    <name evidence="3" type="ORF">C8A04DRAFT_26204</name>
</gene>
<protein>
    <recommendedName>
        <fullName evidence="2">NACHT domain-containing protein</fullName>
    </recommendedName>
</protein>
<dbReference type="RefSeq" id="XP_062639413.1">
    <property type="nucleotide sequence ID" value="XM_062779845.1"/>
</dbReference>
<dbReference type="InterPro" id="IPR007111">
    <property type="entry name" value="NACHT_NTPase"/>
</dbReference>
<reference evidence="3" key="1">
    <citation type="journal article" date="2023" name="Mol. Phylogenet. Evol.">
        <title>Genome-scale phylogeny and comparative genomics of the fungal order Sordariales.</title>
        <authorList>
            <person name="Hensen N."/>
            <person name="Bonometti L."/>
            <person name="Westerberg I."/>
            <person name="Brannstrom I.O."/>
            <person name="Guillou S."/>
            <person name="Cros-Aarteil S."/>
            <person name="Calhoun S."/>
            <person name="Haridas S."/>
            <person name="Kuo A."/>
            <person name="Mondo S."/>
            <person name="Pangilinan J."/>
            <person name="Riley R."/>
            <person name="LaButti K."/>
            <person name="Andreopoulos B."/>
            <person name="Lipzen A."/>
            <person name="Chen C."/>
            <person name="Yan M."/>
            <person name="Daum C."/>
            <person name="Ng V."/>
            <person name="Clum A."/>
            <person name="Steindorff A."/>
            <person name="Ohm R.A."/>
            <person name="Martin F."/>
            <person name="Silar P."/>
            <person name="Natvig D.O."/>
            <person name="Lalanne C."/>
            <person name="Gautier V."/>
            <person name="Ament-Velasquez S.L."/>
            <person name="Kruys A."/>
            <person name="Hutchinson M.I."/>
            <person name="Powell A.J."/>
            <person name="Barry K."/>
            <person name="Miller A.N."/>
            <person name="Grigoriev I.V."/>
            <person name="Debuchy R."/>
            <person name="Gladieux P."/>
            <person name="Hiltunen Thoren M."/>
            <person name="Johannesson H."/>
        </authorList>
    </citation>
    <scope>NUCLEOTIDE SEQUENCE</scope>
    <source>
        <strain evidence="3">CBS 141.50</strain>
    </source>
</reference>
<dbReference type="EMBL" id="MU853564">
    <property type="protein sequence ID" value="KAK4146042.1"/>
    <property type="molecule type" value="Genomic_DNA"/>
</dbReference>
<dbReference type="InterPro" id="IPR056125">
    <property type="entry name" value="DUF7708"/>
</dbReference>
<dbReference type="SUPFAM" id="SSF52540">
    <property type="entry name" value="P-loop containing nucleoside triphosphate hydrolases"/>
    <property type="match status" value="1"/>
</dbReference>
<dbReference type="Proteomes" id="UP001302676">
    <property type="component" value="Unassembled WGS sequence"/>
</dbReference>
<name>A0AAN6V738_9PEZI</name>
<dbReference type="InterPro" id="IPR056884">
    <property type="entry name" value="NPHP3-like_N"/>
</dbReference>
<dbReference type="Pfam" id="PF24883">
    <property type="entry name" value="NPHP3_N"/>
    <property type="match status" value="1"/>
</dbReference>
<proteinExistence type="predicted"/>
<evidence type="ECO:0000256" key="1">
    <source>
        <dbReference type="ARBA" id="ARBA00022737"/>
    </source>
</evidence>
<evidence type="ECO:0000313" key="4">
    <source>
        <dbReference type="Proteomes" id="UP001302676"/>
    </source>
</evidence>
<dbReference type="PROSITE" id="PS50837">
    <property type="entry name" value="NACHT"/>
    <property type="match status" value="1"/>
</dbReference>
<organism evidence="3 4">
    <name type="scientific">Dichotomopilus funicola</name>
    <dbReference type="NCBI Taxonomy" id="1934379"/>
    <lineage>
        <taxon>Eukaryota</taxon>
        <taxon>Fungi</taxon>
        <taxon>Dikarya</taxon>
        <taxon>Ascomycota</taxon>
        <taxon>Pezizomycotina</taxon>
        <taxon>Sordariomycetes</taxon>
        <taxon>Sordariomycetidae</taxon>
        <taxon>Sordariales</taxon>
        <taxon>Chaetomiaceae</taxon>
        <taxon>Dichotomopilus</taxon>
    </lineage>
</organism>
<sequence>MSLAPAADPAILHFERAISEFKKNLKDEALYKEILATTSMDQVYDLAEQIQAEQGKTGHLRHLSKLKPYLEKLDLYVSAIDTFVQVKPDILGLIWGPVKLLIQWTSTLSKSQDAIANITTEIGDLLPEFTNMTTLFDDSTRLNDVLSLFFQDILDFYFVTLRFFSLSRWRYFFESLWPRQKEKIDLVKAHIERHAMLMRTEVRLEHIREEHAARQRALNDFEKSERERMLQEFHRIQTGIAPTFYHNKLAWISSSLCDGTGKWILRNDEFLRWLDPSNAINGILWLNGIPGAGKTFLAGTVIDKCQSLGNHVIYVFLSHVHAASTSAVSIFHSLIFQLALSTEDLQATLCQSSRESFKSNLHSAASLLKSLLDCAGMTFLIVDGVDEIEKRQRELLLAELVRLSAECDTVRILICSRPEHDIERTLGASPKIRVDKQNSGSIQAFVNRQSSDWIAKNDFLPHERSEIEALLAPVASRAVGMFLYAKVLLSCLDLLSDIREVRQELRVLPTSLPEAYERILKRVNNLPSAQAKLKAKRLIGYVGCSPTPLTIHELDQLLTLDLDYASGPYLVSSSLNPVELCGPIVEVIDGYVQFVHFTVKEYLFSPKIDGSIEEMKTTVLLTTSCLEYLCQDHHDIGLSTNEIEEGIMHGVYRLHAYAESMWFPLVQRCLSLNGSNPIPSELLQHLETFAAHRFAGGSHEECEAPQHPIDPDFDGFKSRLPIVYELLLRATEFNRRCGSSAFQMTDGM</sequence>
<evidence type="ECO:0000259" key="2">
    <source>
        <dbReference type="PROSITE" id="PS50837"/>
    </source>
</evidence>
<reference evidence="3" key="2">
    <citation type="submission" date="2023-05" db="EMBL/GenBank/DDBJ databases">
        <authorList>
            <consortium name="Lawrence Berkeley National Laboratory"/>
            <person name="Steindorff A."/>
            <person name="Hensen N."/>
            <person name="Bonometti L."/>
            <person name="Westerberg I."/>
            <person name="Brannstrom I.O."/>
            <person name="Guillou S."/>
            <person name="Cros-Aarteil S."/>
            <person name="Calhoun S."/>
            <person name="Haridas S."/>
            <person name="Kuo A."/>
            <person name="Mondo S."/>
            <person name="Pangilinan J."/>
            <person name="Riley R."/>
            <person name="Labutti K."/>
            <person name="Andreopoulos B."/>
            <person name="Lipzen A."/>
            <person name="Chen C."/>
            <person name="Yanf M."/>
            <person name="Daum C."/>
            <person name="Ng V."/>
            <person name="Clum A."/>
            <person name="Ohm R."/>
            <person name="Martin F."/>
            <person name="Silar P."/>
            <person name="Natvig D."/>
            <person name="Lalanne C."/>
            <person name="Gautier V."/>
            <person name="Ament-Velasquez S.L."/>
            <person name="Kruys A."/>
            <person name="Hutchinson M.I."/>
            <person name="Powell A.J."/>
            <person name="Barry K."/>
            <person name="Miller A.N."/>
            <person name="Grigoriev I.V."/>
            <person name="Debuchy R."/>
            <person name="Gladieux P."/>
            <person name="Thoren M.H."/>
            <person name="Johannesson H."/>
        </authorList>
    </citation>
    <scope>NUCLEOTIDE SEQUENCE</scope>
    <source>
        <strain evidence="3">CBS 141.50</strain>
    </source>
</reference>
<dbReference type="AlphaFoldDB" id="A0AAN6V738"/>
<accession>A0AAN6V738</accession>
<dbReference type="Pfam" id="PF24809">
    <property type="entry name" value="DUF7708"/>
    <property type="match status" value="1"/>
</dbReference>
<dbReference type="Pfam" id="PF22939">
    <property type="entry name" value="WHD_GPIID"/>
    <property type="match status" value="1"/>
</dbReference>
<dbReference type="PANTHER" id="PTHR10039">
    <property type="entry name" value="AMELOGENIN"/>
    <property type="match status" value="1"/>
</dbReference>
<dbReference type="PANTHER" id="PTHR10039:SF14">
    <property type="entry name" value="NACHT DOMAIN-CONTAINING PROTEIN"/>
    <property type="match status" value="1"/>
</dbReference>
<dbReference type="InterPro" id="IPR027417">
    <property type="entry name" value="P-loop_NTPase"/>
</dbReference>
<dbReference type="InterPro" id="IPR054471">
    <property type="entry name" value="GPIID_WHD"/>
</dbReference>
<keyword evidence="4" id="KW-1185">Reference proteome</keyword>
<feature type="domain" description="NACHT" evidence="2">
    <location>
        <begin position="282"/>
        <end position="418"/>
    </location>
</feature>